<reference evidence="15 16" key="1">
    <citation type="submission" date="2020-02" db="EMBL/GenBank/DDBJ databases">
        <authorList>
            <person name="Ferguson B K."/>
        </authorList>
    </citation>
    <scope>NUCLEOTIDE SEQUENCE [LARGE SCALE GENOMIC DNA]</scope>
</reference>
<keyword evidence="16" id="KW-1185">Reference proteome</keyword>
<dbReference type="Proteomes" id="UP000479190">
    <property type="component" value="Unassembled WGS sequence"/>
</dbReference>
<dbReference type="PROSITE" id="PS50853">
    <property type="entry name" value="FN3"/>
    <property type="match status" value="2"/>
</dbReference>
<feature type="domain" description="Ig-like" evidence="13">
    <location>
        <begin position="449"/>
        <end position="519"/>
    </location>
</feature>
<evidence type="ECO:0000313" key="16">
    <source>
        <dbReference type="Proteomes" id="UP000479190"/>
    </source>
</evidence>
<dbReference type="InterPro" id="IPR036179">
    <property type="entry name" value="Ig-like_dom_sf"/>
</dbReference>
<evidence type="ECO:0000256" key="2">
    <source>
        <dbReference type="ARBA" id="ARBA00022692"/>
    </source>
</evidence>
<dbReference type="EMBL" id="CADCXV010000739">
    <property type="protein sequence ID" value="CAB0034281.1"/>
    <property type="molecule type" value="Genomic_DNA"/>
</dbReference>
<keyword evidence="3" id="KW-0732">Signal</keyword>
<dbReference type="AlphaFoldDB" id="A0A6H5IHN7"/>
<evidence type="ECO:0000313" key="15">
    <source>
        <dbReference type="EMBL" id="CAB0034281.1"/>
    </source>
</evidence>
<dbReference type="SMART" id="SM00409">
    <property type="entry name" value="IG"/>
    <property type="match status" value="5"/>
</dbReference>
<evidence type="ECO:0000256" key="9">
    <source>
        <dbReference type="ARBA" id="ARBA00023180"/>
    </source>
</evidence>
<evidence type="ECO:0000256" key="6">
    <source>
        <dbReference type="ARBA" id="ARBA00022989"/>
    </source>
</evidence>
<sequence length="1169" mass="131931">CLVDILLNIIRFFNEKQTYTNIPARTPCIASSARRRASAALLLLLSRAHTDTQRQQLRPELIVIDLLHSPTQQQLQQEPSARAPKVNEFLEYVESSYLSNPPARTYTHILAHTHHACDIYCTPQSQKCSRRRAPEELCRAKQDYTPCAGFTTRAWLAGLPVCVYSVRSYLSREREALQCRDSNRAHVMYNNRTRSAATYYRRLSLSFYNSGSATRLQQQQRRRRRFCLPRAAHQLLYSGFASLYTLDKFEIRYLRPRQMSSCRRAEHEARPSVSWWRRWLQPEICIFCNIIIYEKFENESRIIFMYPAYGGPRRARGVEARAQDRNTLEILPNGEVLTKAVGSSILLTCKPQVADTKLISDIQWLDPSNRPVDVLSAAQGYSKPSMYTEIHQDNSLSLFFNSLKEEQAGKYICRAMYANTQLLTKTVTIETIVAITWDNAPENQYPILGEDFAIRCQVRARPSPTVDWLYNGEVIRTNDHYVIETHALRIKNVKESDDGIYTCRASVPQTGELQERTIRVEVHTRPKIEEYDTNVEITEGENANIICKAIGKPPPKFSWIKSLTKENLAITDRFGVNEDTGVLTITNVRREDTGEYQCTATNLAGMDSITIQVTVIVKPKIMEFLNQTVAEGEQATLACRAFGRPPPSITFRKHTADRPYIMGAQPDDDRIVLRNQADEQKGETLGELIIDQTLRSNDGMYECIATNKGGVAIKNGHLTTEFKPSFASMTNRTYYSWDQLPINLTCIAESIPNATIRWTYYGDVSVERDPNIVVLGNGPVSTITVTPRDRRLYALYKCIAVNKHGEAQHTIELREAPKPADVQQVIEKGATATTVTFEIVPPVAPQDLPIRTLTVQYRRQDTSWQTALNRTWAVIGQQGRYVVEDLQPQTMYDFRFAATNDAGRGNWAKVMHLGTLSRDVPGPVRFLPTPERDYLVSHFPDRYNLKWSAAPDNGERIDYYDIKWCEAKKYTGNHWEVQDNTCQNKQEGKQDTWISNLYPDTFYKITVRAHNILGLGQASNMTIKTTRGTSGNASVLHHQGSLISSSAIIGIVVAILLILLLIIDAVLCCTCKSVFTVGVSHCRIVTKNWPMSPGDEKEPLREEKMITSIIDTNGGANGGITTTTTTTTTNGPTVMTNGNGSLGVRESSVTFDGKRSISKTGFVGKDSAV</sequence>
<evidence type="ECO:0000259" key="14">
    <source>
        <dbReference type="PROSITE" id="PS50853"/>
    </source>
</evidence>
<dbReference type="SUPFAM" id="SSF49265">
    <property type="entry name" value="Fibronectin type III"/>
    <property type="match status" value="1"/>
</dbReference>
<feature type="non-terminal residue" evidence="15">
    <location>
        <position position="1"/>
    </location>
</feature>
<feature type="region of interest" description="Disordered" evidence="11">
    <location>
        <begin position="1117"/>
        <end position="1139"/>
    </location>
</feature>
<keyword evidence="4" id="KW-0677">Repeat</keyword>
<dbReference type="OrthoDB" id="10056271at2759"/>
<proteinExistence type="predicted"/>
<evidence type="ECO:0008006" key="17">
    <source>
        <dbReference type="Google" id="ProtNLM"/>
    </source>
</evidence>
<feature type="domain" description="Ig-like" evidence="13">
    <location>
        <begin position="526"/>
        <end position="614"/>
    </location>
</feature>
<dbReference type="FunFam" id="2.60.40.10:FF:000032">
    <property type="entry name" value="palladin isoform X1"/>
    <property type="match status" value="1"/>
</dbReference>
<feature type="domain" description="Ig-like" evidence="13">
    <location>
        <begin position="619"/>
        <end position="719"/>
    </location>
</feature>
<dbReference type="Gene3D" id="2.60.40.10">
    <property type="entry name" value="Immunoglobulins"/>
    <property type="match status" value="7"/>
</dbReference>
<keyword evidence="5" id="KW-0130">Cell adhesion</keyword>
<dbReference type="GO" id="GO:0098609">
    <property type="term" value="P:cell-cell adhesion"/>
    <property type="evidence" value="ECO:0007669"/>
    <property type="project" value="TreeGrafter"/>
</dbReference>
<dbReference type="GO" id="GO:0030154">
    <property type="term" value="P:cell differentiation"/>
    <property type="evidence" value="ECO:0007669"/>
    <property type="project" value="UniProtKB-ARBA"/>
</dbReference>
<dbReference type="CDD" id="cd00096">
    <property type="entry name" value="Ig"/>
    <property type="match status" value="1"/>
</dbReference>
<dbReference type="SUPFAM" id="SSF48726">
    <property type="entry name" value="Immunoglobulin"/>
    <property type="match status" value="5"/>
</dbReference>
<dbReference type="CDD" id="cd00063">
    <property type="entry name" value="FN3"/>
    <property type="match status" value="2"/>
</dbReference>
<keyword evidence="9" id="KW-0325">Glycoprotein</keyword>
<feature type="transmembrane region" description="Helical" evidence="12">
    <location>
        <begin position="1042"/>
        <end position="1063"/>
    </location>
</feature>
<dbReference type="PANTHER" id="PTHR44170">
    <property type="entry name" value="PROTEIN SIDEKICK"/>
    <property type="match status" value="1"/>
</dbReference>
<dbReference type="Pfam" id="PF13927">
    <property type="entry name" value="Ig_3"/>
    <property type="match status" value="1"/>
</dbReference>
<evidence type="ECO:0000256" key="10">
    <source>
        <dbReference type="ARBA" id="ARBA00023319"/>
    </source>
</evidence>
<comment type="subcellular location">
    <subcellularLocation>
        <location evidence="1">Membrane</location>
        <topology evidence="1">Single-pass membrane protein</topology>
    </subcellularLocation>
</comment>
<dbReference type="Pfam" id="PF07679">
    <property type="entry name" value="I-set"/>
    <property type="match status" value="2"/>
</dbReference>
<dbReference type="InterPro" id="IPR003599">
    <property type="entry name" value="Ig_sub"/>
</dbReference>
<accession>A0A6H5IHN7</accession>
<dbReference type="InterPro" id="IPR009138">
    <property type="entry name" value="Neural_cell_adh"/>
</dbReference>
<dbReference type="SMART" id="SM00408">
    <property type="entry name" value="IGc2"/>
    <property type="match status" value="5"/>
</dbReference>
<evidence type="ECO:0000256" key="5">
    <source>
        <dbReference type="ARBA" id="ARBA00022889"/>
    </source>
</evidence>
<dbReference type="InterPro" id="IPR007110">
    <property type="entry name" value="Ig-like_dom"/>
</dbReference>
<keyword evidence="2 12" id="KW-0812">Transmembrane</keyword>
<dbReference type="InterPro" id="IPR003961">
    <property type="entry name" value="FN3_dom"/>
</dbReference>
<dbReference type="GO" id="GO:0005886">
    <property type="term" value="C:plasma membrane"/>
    <property type="evidence" value="ECO:0007669"/>
    <property type="project" value="UniProtKB-ARBA"/>
</dbReference>
<feature type="compositionally biased region" description="Low complexity" evidence="11">
    <location>
        <begin position="1119"/>
        <end position="1139"/>
    </location>
</feature>
<gene>
    <name evidence="15" type="ORF">TBRA_LOCUS6179</name>
</gene>
<evidence type="ECO:0000256" key="12">
    <source>
        <dbReference type="SAM" id="Phobius"/>
    </source>
</evidence>
<name>A0A6H5IHN7_9HYME</name>
<keyword evidence="10" id="KW-0393">Immunoglobulin domain</keyword>
<dbReference type="InterPro" id="IPR003598">
    <property type="entry name" value="Ig_sub2"/>
</dbReference>
<dbReference type="InterPro" id="IPR013098">
    <property type="entry name" value="Ig_I-set"/>
</dbReference>
<feature type="domain" description="Fibronectin type-III" evidence="14">
    <location>
        <begin position="818"/>
        <end position="918"/>
    </location>
</feature>
<keyword evidence="6 12" id="KW-1133">Transmembrane helix</keyword>
<dbReference type="GO" id="GO:0009653">
    <property type="term" value="P:anatomical structure morphogenesis"/>
    <property type="evidence" value="ECO:0007669"/>
    <property type="project" value="UniProtKB-ARBA"/>
</dbReference>
<evidence type="ECO:0000256" key="3">
    <source>
        <dbReference type="ARBA" id="ARBA00022729"/>
    </source>
</evidence>
<dbReference type="SMART" id="SM00060">
    <property type="entry name" value="FN3"/>
    <property type="match status" value="2"/>
</dbReference>
<dbReference type="Pfam" id="PF00041">
    <property type="entry name" value="fn3"/>
    <property type="match status" value="2"/>
</dbReference>
<evidence type="ECO:0000256" key="4">
    <source>
        <dbReference type="ARBA" id="ARBA00022737"/>
    </source>
</evidence>
<dbReference type="PROSITE" id="PS50835">
    <property type="entry name" value="IG_LIKE"/>
    <property type="match status" value="5"/>
</dbReference>
<evidence type="ECO:0000256" key="11">
    <source>
        <dbReference type="SAM" id="MobiDB-lite"/>
    </source>
</evidence>
<keyword evidence="8" id="KW-1015">Disulfide bond</keyword>
<feature type="domain" description="Fibronectin type-III" evidence="14">
    <location>
        <begin position="927"/>
        <end position="1029"/>
    </location>
</feature>
<evidence type="ECO:0000256" key="8">
    <source>
        <dbReference type="ARBA" id="ARBA00023157"/>
    </source>
</evidence>
<dbReference type="InterPro" id="IPR013783">
    <property type="entry name" value="Ig-like_fold"/>
</dbReference>
<protein>
    <recommendedName>
        <fullName evidence="17">Fasciclin-2</fullName>
    </recommendedName>
</protein>
<organism evidence="15 16">
    <name type="scientific">Trichogramma brassicae</name>
    <dbReference type="NCBI Taxonomy" id="86971"/>
    <lineage>
        <taxon>Eukaryota</taxon>
        <taxon>Metazoa</taxon>
        <taxon>Ecdysozoa</taxon>
        <taxon>Arthropoda</taxon>
        <taxon>Hexapoda</taxon>
        <taxon>Insecta</taxon>
        <taxon>Pterygota</taxon>
        <taxon>Neoptera</taxon>
        <taxon>Endopterygota</taxon>
        <taxon>Hymenoptera</taxon>
        <taxon>Apocrita</taxon>
        <taxon>Proctotrupomorpha</taxon>
        <taxon>Chalcidoidea</taxon>
        <taxon>Trichogrammatidae</taxon>
        <taxon>Trichogramma</taxon>
    </lineage>
</organism>
<dbReference type="InterPro" id="IPR036116">
    <property type="entry name" value="FN3_sf"/>
</dbReference>
<feature type="domain" description="Ig-like" evidence="13">
    <location>
        <begin position="724"/>
        <end position="814"/>
    </location>
</feature>
<feature type="domain" description="Ig-like" evidence="13">
    <location>
        <begin position="332"/>
        <end position="430"/>
    </location>
</feature>
<dbReference type="PRINTS" id="PR01838">
    <property type="entry name" value="NCAMFAMILY"/>
</dbReference>
<evidence type="ECO:0000256" key="1">
    <source>
        <dbReference type="ARBA" id="ARBA00004167"/>
    </source>
</evidence>
<evidence type="ECO:0000256" key="7">
    <source>
        <dbReference type="ARBA" id="ARBA00023136"/>
    </source>
</evidence>
<dbReference type="PANTHER" id="PTHR44170:SF56">
    <property type="entry name" value="FIBRONECTIN TYPE-III DOMAIN-CONTAINING PROTEIN"/>
    <property type="match status" value="1"/>
</dbReference>
<evidence type="ECO:0000259" key="13">
    <source>
        <dbReference type="PROSITE" id="PS50835"/>
    </source>
</evidence>
<keyword evidence="7 12" id="KW-0472">Membrane</keyword>